<feature type="region of interest" description="G2" evidence="11">
    <location>
        <begin position="172"/>
        <end position="176"/>
    </location>
</feature>
<feature type="region of interest" description="Disordered" evidence="12">
    <location>
        <begin position="1119"/>
        <end position="1144"/>
    </location>
</feature>
<accession>A0ABQ7VW65</accession>
<keyword evidence="9 11" id="KW-0342">GTP-binding</keyword>
<dbReference type="SUPFAM" id="SSF52540">
    <property type="entry name" value="P-loop containing nucleoside triphosphate hydrolases"/>
    <property type="match status" value="1"/>
</dbReference>
<dbReference type="InterPro" id="IPR000048">
    <property type="entry name" value="IQ_motif_EF-hand-BS"/>
</dbReference>
<evidence type="ECO:0000256" key="13">
    <source>
        <dbReference type="SAM" id="Phobius"/>
    </source>
</evidence>
<keyword evidence="5" id="KW-0106">Calcium</keyword>
<feature type="transmembrane region" description="Helical" evidence="13">
    <location>
        <begin position="654"/>
        <end position="673"/>
    </location>
</feature>
<evidence type="ECO:0000256" key="11">
    <source>
        <dbReference type="PROSITE-ProRule" id="PRU01050"/>
    </source>
</evidence>
<feature type="transmembrane region" description="Helical" evidence="13">
    <location>
        <begin position="591"/>
        <end position="617"/>
    </location>
</feature>
<feature type="region of interest" description="Disordered" evidence="12">
    <location>
        <begin position="86"/>
        <end position="105"/>
    </location>
</feature>
<dbReference type="SUPFAM" id="SSF54814">
    <property type="entry name" value="Prokaryotic type KH domain (KH-domain type II)"/>
    <property type="match status" value="1"/>
</dbReference>
<feature type="chain" id="PRO_5045123294" description="Calmodulin" evidence="14">
    <location>
        <begin position="17"/>
        <end position="1404"/>
    </location>
</feature>
<dbReference type="NCBIfam" id="NF000908">
    <property type="entry name" value="PRK00089.1"/>
    <property type="match status" value="1"/>
</dbReference>
<feature type="transmembrane region" description="Helical" evidence="13">
    <location>
        <begin position="1077"/>
        <end position="1101"/>
    </location>
</feature>
<comment type="similarity">
    <text evidence="2 11">Belongs to the TRAFAC class TrmE-Era-EngA-EngB-Septin-like GTPase superfamily. Era GTPase family.</text>
</comment>
<dbReference type="Pfam" id="PF07650">
    <property type="entry name" value="KH_2"/>
    <property type="match status" value="1"/>
</dbReference>
<dbReference type="SMART" id="SM00054">
    <property type="entry name" value="EFh"/>
    <property type="match status" value="4"/>
</dbReference>
<feature type="compositionally biased region" description="Polar residues" evidence="12">
    <location>
        <begin position="1119"/>
        <end position="1129"/>
    </location>
</feature>
<dbReference type="InterPro" id="IPR027417">
    <property type="entry name" value="P-loop_NTPase"/>
</dbReference>
<dbReference type="InterPro" id="IPR004837">
    <property type="entry name" value="NaCa_Exmemb"/>
</dbReference>
<evidence type="ECO:0000256" key="4">
    <source>
        <dbReference type="ARBA" id="ARBA00022741"/>
    </source>
</evidence>
<dbReference type="InterPro" id="IPR004044">
    <property type="entry name" value="KH_dom_type_2"/>
</dbReference>
<comment type="subcellular location">
    <subcellularLocation>
        <location evidence="1">Membrane</location>
        <topology evidence="1">Multi-pass membrane protein</topology>
    </subcellularLocation>
</comment>
<keyword evidence="7" id="KW-0694">RNA-binding</keyword>
<evidence type="ECO:0000259" key="15">
    <source>
        <dbReference type="PROSITE" id="PS50222"/>
    </source>
</evidence>
<dbReference type="InterPro" id="IPR005225">
    <property type="entry name" value="Small_GTP-bd"/>
</dbReference>
<dbReference type="PROSITE" id="PS50096">
    <property type="entry name" value="IQ"/>
    <property type="match status" value="1"/>
</dbReference>
<dbReference type="PROSITE" id="PS00018">
    <property type="entry name" value="EF_HAND_1"/>
    <property type="match status" value="4"/>
</dbReference>
<dbReference type="InterPro" id="IPR030388">
    <property type="entry name" value="G_ERA_dom"/>
</dbReference>
<dbReference type="Pfam" id="PF13499">
    <property type="entry name" value="EF-hand_7"/>
    <property type="match status" value="1"/>
</dbReference>
<dbReference type="EMBL" id="JAIVGD010000011">
    <property type="protein sequence ID" value="KAH0772019.1"/>
    <property type="molecule type" value="Genomic_DNA"/>
</dbReference>
<evidence type="ECO:0000256" key="6">
    <source>
        <dbReference type="ARBA" id="ARBA00022860"/>
    </source>
</evidence>
<dbReference type="CDD" id="cd00051">
    <property type="entry name" value="EFh"/>
    <property type="match status" value="1"/>
</dbReference>
<dbReference type="NCBIfam" id="TIGR00231">
    <property type="entry name" value="small_GTP"/>
    <property type="match status" value="1"/>
</dbReference>
<feature type="signal peptide" evidence="14">
    <location>
        <begin position="1"/>
        <end position="16"/>
    </location>
</feature>
<comment type="caution">
    <text evidence="17">The sequence shown here is derived from an EMBL/GenBank/DDBJ whole genome shotgun (WGS) entry which is preliminary data.</text>
</comment>
<evidence type="ECO:0000256" key="1">
    <source>
        <dbReference type="ARBA" id="ARBA00004141"/>
    </source>
</evidence>
<evidence type="ECO:0000256" key="9">
    <source>
        <dbReference type="ARBA" id="ARBA00023134"/>
    </source>
</evidence>
<dbReference type="SUPFAM" id="SSF47473">
    <property type="entry name" value="EF-hand"/>
    <property type="match status" value="1"/>
</dbReference>
<dbReference type="InterPro" id="IPR005662">
    <property type="entry name" value="GTPase_Era-like"/>
</dbReference>
<dbReference type="Gene3D" id="1.10.238.10">
    <property type="entry name" value="EF-hand"/>
    <property type="match status" value="2"/>
</dbReference>
<evidence type="ECO:0000313" key="17">
    <source>
        <dbReference type="EMBL" id="KAH0772019.1"/>
    </source>
</evidence>
<evidence type="ECO:0000256" key="7">
    <source>
        <dbReference type="ARBA" id="ARBA00022884"/>
    </source>
</evidence>
<keyword evidence="10 13" id="KW-0472">Membrane</keyword>
<gene>
    <name evidence="17" type="ORF">KY290_016000</name>
</gene>
<dbReference type="InterPro" id="IPR009019">
    <property type="entry name" value="KH_sf_prok-type"/>
</dbReference>
<keyword evidence="14" id="KW-0732">Signal</keyword>
<dbReference type="HAMAP" id="MF_00367">
    <property type="entry name" value="GTPase_Era"/>
    <property type="match status" value="1"/>
</dbReference>
<dbReference type="InterPro" id="IPR018247">
    <property type="entry name" value="EF_Hand_1_Ca_BS"/>
</dbReference>
<reference evidence="17 18" key="1">
    <citation type="journal article" date="2021" name="bioRxiv">
        <title>Chromosome-scale and haplotype-resolved genome assembly of a tetraploid potato cultivar.</title>
        <authorList>
            <person name="Sun H."/>
            <person name="Jiao W.-B."/>
            <person name="Krause K."/>
            <person name="Campoy J.A."/>
            <person name="Goel M."/>
            <person name="Folz-Donahue K."/>
            <person name="Kukat C."/>
            <person name="Huettel B."/>
            <person name="Schneeberger K."/>
        </authorList>
    </citation>
    <scope>NUCLEOTIDE SEQUENCE [LARGE SCALE GENOMIC DNA]</scope>
    <source>
        <strain evidence="17">SolTubOtavaFocal</strain>
        <tissue evidence="17">Leaves</tissue>
    </source>
</reference>
<keyword evidence="4 11" id="KW-0547">Nucleotide-binding</keyword>
<feature type="transmembrane region" description="Helical" evidence="13">
    <location>
        <begin position="685"/>
        <end position="704"/>
    </location>
</feature>
<dbReference type="InterPro" id="IPR015946">
    <property type="entry name" value="KH_dom-like_a/b"/>
</dbReference>
<dbReference type="NCBIfam" id="TIGR00436">
    <property type="entry name" value="era"/>
    <property type="match status" value="1"/>
</dbReference>
<dbReference type="Proteomes" id="UP000826656">
    <property type="component" value="Unassembled WGS sequence"/>
</dbReference>
<keyword evidence="3 13" id="KW-0812">Transmembrane</keyword>
<dbReference type="SMART" id="SM00015">
    <property type="entry name" value="IQ"/>
    <property type="match status" value="1"/>
</dbReference>
<feature type="region of interest" description="G5" evidence="11">
    <location>
        <begin position="287"/>
        <end position="289"/>
    </location>
</feature>
<feature type="transmembrane region" description="Helical" evidence="13">
    <location>
        <begin position="513"/>
        <end position="538"/>
    </location>
</feature>
<proteinExistence type="inferred from homology"/>
<dbReference type="PROSITE" id="PS50222">
    <property type="entry name" value="EF_HAND_2"/>
    <property type="match status" value="3"/>
</dbReference>
<dbReference type="InterPro" id="IPR006073">
    <property type="entry name" value="GTP-bd"/>
</dbReference>
<feature type="region of interest" description="G1" evidence="11">
    <location>
        <begin position="146"/>
        <end position="153"/>
    </location>
</feature>
<keyword evidence="18" id="KW-1185">Reference proteome</keyword>
<evidence type="ECO:0000313" key="18">
    <source>
        <dbReference type="Proteomes" id="UP000826656"/>
    </source>
</evidence>
<feature type="domain" description="EF-hand" evidence="15">
    <location>
        <begin position="885"/>
        <end position="920"/>
    </location>
</feature>
<feature type="domain" description="Era-type G" evidence="16">
    <location>
        <begin position="138"/>
        <end position="308"/>
    </location>
</feature>
<feature type="domain" description="EF-hand" evidence="15">
    <location>
        <begin position="747"/>
        <end position="782"/>
    </location>
</feature>
<feature type="transmembrane region" description="Helical" evidence="13">
    <location>
        <begin position="1011"/>
        <end position="1032"/>
    </location>
</feature>
<dbReference type="InterPro" id="IPR002048">
    <property type="entry name" value="EF_hand_dom"/>
</dbReference>
<dbReference type="Pfam" id="PF01699">
    <property type="entry name" value="Na_Ca_ex"/>
    <property type="match status" value="1"/>
</dbReference>
<feature type="transmembrane region" description="Helical" evidence="13">
    <location>
        <begin position="550"/>
        <end position="571"/>
    </location>
</feature>
<dbReference type="InterPro" id="IPR011992">
    <property type="entry name" value="EF-hand-dom_pair"/>
</dbReference>
<dbReference type="PROSITE" id="PS51713">
    <property type="entry name" value="G_ERA"/>
    <property type="match status" value="1"/>
</dbReference>
<organism evidence="17 18">
    <name type="scientific">Solanum tuberosum</name>
    <name type="common">Potato</name>
    <dbReference type="NCBI Taxonomy" id="4113"/>
    <lineage>
        <taxon>Eukaryota</taxon>
        <taxon>Viridiplantae</taxon>
        <taxon>Streptophyta</taxon>
        <taxon>Embryophyta</taxon>
        <taxon>Tracheophyta</taxon>
        <taxon>Spermatophyta</taxon>
        <taxon>Magnoliopsida</taxon>
        <taxon>eudicotyledons</taxon>
        <taxon>Gunneridae</taxon>
        <taxon>Pentapetalae</taxon>
        <taxon>asterids</taxon>
        <taxon>lamiids</taxon>
        <taxon>Solanales</taxon>
        <taxon>Solanaceae</taxon>
        <taxon>Solanoideae</taxon>
        <taxon>Solaneae</taxon>
        <taxon>Solanum</taxon>
    </lineage>
</organism>
<dbReference type="Gene3D" id="3.30.300.20">
    <property type="match status" value="1"/>
</dbReference>
<dbReference type="PANTHER" id="PTHR42698:SF2">
    <property type="entry name" value="GTPASE ERA-LIKE, CHLOROPLASTIC"/>
    <property type="match status" value="1"/>
</dbReference>
<feature type="compositionally biased region" description="Acidic residues" evidence="12">
    <location>
        <begin position="94"/>
        <end position="103"/>
    </location>
</feature>
<feature type="region of interest" description="G3" evidence="11">
    <location>
        <begin position="193"/>
        <end position="196"/>
    </location>
</feature>
<evidence type="ECO:0000256" key="5">
    <source>
        <dbReference type="ARBA" id="ARBA00022837"/>
    </source>
</evidence>
<name>A0ABQ7VW65_SOLTU</name>
<evidence type="ECO:0000256" key="14">
    <source>
        <dbReference type="SAM" id="SignalP"/>
    </source>
</evidence>
<keyword evidence="6" id="KW-0112">Calmodulin-binding</keyword>
<keyword evidence="8 13" id="KW-1133">Transmembrane helix</keyword>
<dbReference type="CDD" id="cd04163">
    <property type="entry name" value="Era"/>
    <property type="match status" value="1"/>
</dbReference>
<evidence type="ECO:0000256" key="3">
    <source>
        <dbReference type="ARBA" id="ARBA00022692"/>
    </source>
</evidence>
<dbReference type="Gene3D" id="3.40.50.300">
    <property type="entry name" value="P-loop containing nucleotide triphosphate hydrolases"/>
    <property type="match status" value="1"/>
</dbReference>
<feature type="region of interest" description="G4" evidence="11">
    <location>
        <begin position="258"/>
        <end position="261"/>
    </location>
</feature>
<feature type="domain" description="EF-hand" evidence="15">
    <location>
        <begin position="925"/>
        <end position="960"/>
    </location>
</feature>
<evidence type="ECO:0000256" key="2">
    <source>
        <dbReference type="ARBA" id="ARBA00007921"/>
    </source>
</evidence>
<evidence type="ECO:0000256" key="12">
    <source>
        <dbReference type="SAM" id="MobiDB-lite"/>
    </source>
</evidence>
<protein>
    <recommendedName>
        <fullName evidence="19">Calmodulin</fullName>
    </recommendedName>
</protein>
<feature type="transmembrane region" description="Helical" evidence="13">
    <location>
        <begin position="1044"/>
        <end position="1065"/>
    </location>
</feature>
<evidence type="ECO:0000259" key="16">
    <source>
        <dbReference type="PROSITE" id="PS51713"/>
    </source>
</evidence>
<evidence type="ECO:0000256" key="8">
    <source>
        <dbReference type="ARBA" id="ARBA00022989"/>
    </source>
</evidence>
<dbReference type="PANTHER" id="PTHR42698">
    <property type="entry name" value="GTPASE ERA"/>
    <property type="match status" value="1"/>
</dbReference>
<evidence type="ECO:0008006" key="19">
    <source>
        <dbReference type="Google" id="ProtNLM"/>
    </source>
</evidence>
<dbReference type="Pfam" id="PF01926">
    <property type="entry name" value="MMR_HSR1"/>
    <property type="match status" value="1"/>
</dbReference>
<dbReference type="CDD" id="cd22534">
    <property type="entry name" value="KH-II_Era"/>
    <property type="match status" value="1"/>
</dbReference>
<sequence length="1404" mass="158025">MRALCLNVSLFTATLAKNYTPLIHSYCNCSSPYFPGDNGRFRLRVTTTRRRNSKSEIFLGDEEEVEAGENEKFSSIAEETSRAMRMRRSKGVVDTEEEEEDDSSMLLSLSVKPDRNMALLDDYEMEELDFVPENPNHRSGYVAVLGKPNVGKSTLSNQMVGQKLSIVTDKPQTTRHRVLGICSGPDHQMILYDTPGVIEKKMHKLDTMMMKNVRSAAVNADCVLVVVDACKVPAKIDEVLEEGVGDLKYKVPTLLVLNKKDLIKPGEIAKRLEWYEKFTDVDEVIPVSAKYGHGVEDVKDWILSKLPLGPAYYPKDIASEHPERFFVAEIVREKIFLQYRNEVPYACQVNVVSYKTRPNAKDFIQVEVIVERNTQKIILIGKEGKALKLLATAARLDIEDFLQKKVFLEARLLRATSSRGSVAHDVGLHGKKDTIQEGLQAHLLVLLGDVNGTCLILTNLDVQREKVQCRVLKLNSLDNNQLLNISYGIDQVSSNQEHGPPLVSSSGKTCEQVYGVFPCANNIAGYIFLIVVCQYLLNTGESLISRGSKTLFNILGTGIFGATVFQILMTLPRIVMVIASGISASKEKAQFLISSGISTTVGATVFNLTLMWGICLICGTKNMTDKPDFQPEESSPFKRLKGLRDTGVTIDKETSYTAGIMLLSLIPFVLVQPVTAFNSFLGRRILIFITLVVSLILLVSYFLYQVLDPWMQERSLEYSKYENLLAGFLHHVQRHARGKLINEEGQPDIDVIKRLFHETDRDADKCLTLAELENLILEMQSGKIVDVDKDYAISKILNSFDKNNDKIIQEEEFVEGCKKWIEEAAQLAQSDDSSSKKILRKVVEKYTQKQRDEITEIEHIMARLLKHVQTQALEAEHLVKDDGTPNIERIREIFHQYDFDGNNAITKPELEELIGSVKFGEAEINREDTVKKVLRDFDRNGNDMIDEDEFVHGMTRWLNEAISVTKCPDKKRAIDEYDKIKWTEVDKIVYEVEKDGEINYKLLTWTFNKSVLQVLLGIAIMTLCAKPLVISIEDLSDAIGIPSFLIPFVMVPLALNARMAIAAIFPASQKSSITASLTFSEIYGGVIMNNIMGMATLLAVYRCKTLFVELKSNQTYEKANNGTSANKKSNGCKGDNPLQKEPSKITNGVLIKNQRELGMPIEDRAAIKIQTAVRAFVARKTLRRLKGNTRLQSLTQHPSVKKQASSALNYIGSWNTMQNEIRARRVHMVMEGHLKRKKHENQVKLETKLQNIEIEWSGGPETMEVILTRIHQREEAAIKRERAMAYAFSHQWRANSNPVFGSGNNEMSKANWGWSWKDRWVAARPWESRVLVHASPKKVNDKASKNTKSITSPIKKTPVSVILTSLNGKGTMKAKRSNEVAAQKVSSKVKEASTEKQEVVIEAN</sequence>
<evidence type="ECO:0000256" key="10">
    <source>
        <dbReference type="ARBA" id="ARBA00023136"/>
    </source>
</evidence>